<evidence type="ECO:0000256" key="1">
    <source>
        <dbReference type="ARBA" id="ARBA00005901"/>
    </source>
</evidence>
<keyword evidence="4" id="KW-0175">Coiled coil</keyword>
<dbReference type="AlphaFoldDB" id="A0A974BMM8"/>
<dbReference type="SUPFAM" id="SSF160527">
    <property type="entry name" value="V-type ATPase subunit E-like"/>
    <property type="match status" value="1"/>
</dbReference>
<dbReference type="GO" id="GO:0033178">
    <property type="term" value="C:proton-transporting two-sector ATPase complex, catalytic domain"/>
    <property type="evidence" value="ECO:0007669"/>
    <property type="project" value="InterPro"/>
</dbReference>
<proteinExistence type="inferred from homology"/>
<evidence type="ECO:0000313" key="5">
    <source>
        <dbReference type="EMBL" id="NYB76039.1"/>
    </source>
</evidence>
<gene>
    <name evidence="5" type="ORF">HZF24_17975</name>
</gene>
<keyword evidence="3" id="KW-0406">Ion transport</keyword>
<evidence type="ECO:0000256" key="4">
    <source>
        <dbReference type="SAM" id="Coils"/>
    </source>
</evidence>
<keyword evidence="2" id="KW-0813">Transport</keyword>
<accession>A0A974BMM8</accession>
<protein>
    <recommendedName>
        <fullName evidence="7">H+-ATPase subunit E/Vma4</fullName>
    </recommendedName>
</protein>
<dbReference type="Proteomes" id="UP000611629">
    <property type="component" value="Unassembled WGS sequence"/>
</dbReference>
<dbReference type="InterPro" id="IPR002842">
    <property type="entry name" value="ATPase_V1_Esu"/>
</dbReference>
<keyword evidence="6" id="KW-1185">Reference proteome</keyword>
<evidence type="ECO:0000256" key="2">
    <source>
        <dbReference type="ARBA" id="ARBA00022448"/>
    </source>
</evidence>
<reference evidence="5" key="1">
    <citation type="submission" date="2020-07" db="EMBL/GenBank/DDBJ databases">
        <title>Genomic analysis of a strain of Sedimentibacter Hydroxybenzoicus DSM7310.</title>
        <authorList>
            <person name="Ma S."/>
        </authorList>
    </citation>
    <scope>NUCLEOTIDE SEQUENCE</scope>
    <source>
        <strain evidence="5">DSM 7310</strain>
    </source>
</reference>
<evidence type="ECO:0008006" key="7">
    <source>
        <dbReference type="Google" id="ProtNLM"/>
    </source>
</evidence>
<dbReference type="GO" id="GO:0046961">
    <property type="term" value="F:proton-transporting ATPase activity, rotational mechanism"/>
    <property type="evidence" value="ECO:0007669"/>
    <property type="project" value="InterPro"/>
</dbReference>
<sequence>MVTMEEKIKLFYKLLNQSMDGKLKDELKDLEDIYESKAQKSMADTDKEVKEIEEKARKKAETRRAESLSKSKVIIKKDIMALKEKYYVIFMDKFNEKLVEFVQSKEYKSYLSNIISKIVAEIKSYENCDLLIYLSKNDIDKYSDFVKAEINKESNFNISFKPNPDIKGGLAAEIKEKNIKIDSSINAVVEDNKMYIMQTIFEALEVGDYNG</sequence>
<dbReference type="Pfam" id="PF01991">
    <property type="entry name" value="vATP-synt_E"/>
    <property type="match status" value="1"/>
</dbReference>
<name>A0A974BMM8_SEDHY</name>
<comment type="similarity">
    <text evidence="1">Belongs to the V-ATPase E subunit family.</text>
</comment>
<evidence type="ECO:0000313" key="6">
    <source>
        <dbReference type="Proteomes" id="UP000611629"/>
    </source>
</evidence>
<comment type="caution">
    <text evidence="5">The sequence shown here is derived from an EMBL/GenBank/DDBJ whole genome shotgun (WGS) entry which is preliminary data.</text>
</comment>
<dbReference type="InterPro" id="IPR038495">
    <property type="entry name" value="ATPase_E_C"/>
</dbReference>
<organism evidence="5 6">
    <name type="scientific">Sedimentibacter hydroxybenzoicus DSM 7310</name>
    <dbReference type="NCBI Taxonomy" id="1123245"/>
    <lineage>
        <taxon>Bacteria</taxon>
        <taxon>Bacillati</taxon>
        <taxon>Bacillota</taxon>
        <taxon>Tissierellia</taxon>
        <taxon>Sedimentibacter</taxon>
    </lineage>
</organism>
<dbReference type="EMBL" id="JACBNQ010000038">
    <property type="protein sequence ID" value="NYB76039.1"/>
    <property type="molecule type" value="Genomic_DNA"/>
</dbReference>
<evidence type="ECO:0000256" key="3">
    <source>
        <dbReference type="ARBA" id="ARBA00023065"/>
    </source>
</evidence>
<dbReference type="Gene3D" id="3.30.2320.30">
    <property type="entry name" value="ATP synthase, E subunit, C-terminal"/>
    <property type="match status" value="1"/>
</dbReference>
<dbReference type="RefSeq" id="WP_179239758.1">
    <property type="nucleotide sequence ID" value="NZ_JACBNQ010000038.1"/>
</dbReference>
<feature type="coiled-coil region" evidence="4">
    <location>
        <begin position="35"/>
        <end position="62"/>
    </location>
</feature>